<comment type="caution">
    <text evidence="8">The sequence shown here is derived from an EMBL/GenBank/DDBJ whole genome shotgun (WGS) entry which is preliminary data.</text>
</comment>
<keyword evidence="5 6" id="KW-0472">Membrane</keyword>
<keyword evidence="4 6" id="KW-1133">Transmembrane helix</keyword>
<dbReference type="Proteomes" id="UP001517247">
    <property type="component" value="Unassembled WGS sequence"/>
</dbReference>
<feature type="transmembrane region" description="Helical" evidence="6">
    <location>
        <begin position="37"/>
        <end position="56"/>
    </location>
</feature>
<dbReference type="InterPro" id="IPR003856">
    <property type="entry name" value="LPS_length_determ_N"/>
</dbReference>
<keyword evidence="9" id="KW-1185">Reference proteome</keyword>
<reference evidence="8 9" key="1">
    <citation type="submission" date="2024-12" db="EMBL/GenBank/DDBJ databases">
        <authorList>
            <person name="Hu S."/>
        </authorList>
    </citation>
    <scope>NUCLEOTIDE SEQUENCE [LARGE SCALE GENOMIC DNA]</scope>
    <source>
        <strain evidence="8 9">THG-T11</strain>
    </source>
</reference>
<dbReference type="PANTHER" id="PTHR32309:SF31">
    <property type="entry name" value="CAPSULAR EXOPOLYSACCHARIDE FAMILY"/>
    <property type="match status" value="1"/>
</dbReference>
<protein>
    <submittedName>
        <fullName evidence="8">Wzz/FepE/Etk N-terminal domain-containing protein</fullName>
    </submittedName>
</protein>
<proteinExistence type="predicted"/>
<organism evidence="8 9">
    <name type="scientific">Pedobacter ureilyticus</name>
    <dbReference type="NCBI Taxonomy" id="1393051"/>
    <lineage>
        <taxon>Bacteria</taxon>
        <taxon>Pseudomonadati</taxon>
        <taxon>Bacteroidota</taxon>
        <taxon>Sphingobacteriia</taxon>
        <taxon>Sphingobacteriales</taxon>
        <taxon>Sphingobacteriaceae</taxon>
        <taxon>Pedobacter</taxon>
    </lineage>
</organism>
<feature type="domain" description="Polysaccharide chain length determinant N-terminal" evidence="7">
    <location>
        <begin position="26"/>
        <end position="118"/>
    </location>
</feature>
<evidence type="ECO:0000313" key="9">
    <source>
        <dbReference type="Proteomes" id="UP001517247"/>
    </source>
</evidence>
<evidence type="ECO:0000256" key="2">
    <source>
        <dbReference type="ARBA" id="ARBA00022475"/>
    </source>
</evidence>
<evidence type="ECO:0000256" key="5">
    <source>
        <dbReference type="ARBA" id="ARBA00023136"/>
    </source>
</evidence>
<evidence type="ECO:0000256" key="3">
    <source>
        <dbReference type="ARBA" id="ARBA00022692"/>
    </source>
</evidence>
<dbReference type="PANTHER" id="PTHR32309">
    <property type="entry name" value="TYROSINE-PROTEIN KINASE"/>
    <property type="match status" value="1"/>
</dbReference>
<dbReference type="InterPro" id="IPR050445">
    <property type="entry name" value="Bact_polysacc_biosynth/exp"/>
</dbReference>
<feature type="transmembrane region" description="Helical" evidence="6">
    <location>
        <begin position="339"/>
        <end position="357"/>
    </location>
</feature>
<name>A0ABW9J6V3_9SPHI</name>
<keyword evidence="2" id="KW-1003">Cell membrane</keyword>
<dbReference type="Pfam" id="PF02706">
    <property type="entry name" value="Wzz"/>
    <property type="match status" value="1"/>
</dbReference>
<evidence type="ECO:0000256" key="6">
    <source>
        <dbReference type="SAM" id="Phobius"/>
    </source>
</evidence>
<evidence type="ECO:0000256" key="4">
    <source>
        <dbReference type="ARBA" id="ARBA00022989"/>
    </source>
</evidence>
<gene>
    <name evidence="8" type="ORF">E6A44_009755</name>
</gene>
<dbReference type="EMBL" id="SSHJ02000006">
    <property type="protein sequence ID" value="MFN0255855.1"/>
    <property type="molecule type" value="Genomic_DNA"/>
</dbReference>
<comment type="subcellular location">
    <subcellularLocation>
        <location evidence="1">Cell membrane</location>
        <topology evidence="1">Multi-pass membrane protein</topology>
    </subcellularLocation>
</comment>
<accession>A0ABW9J6V3</accession>
<dbReference type="RefSeq" id="WP_138722972.1">
    <property type="nucleotide sequence ID" value="NZ_SSHJ02000006.1"/>
</dbReference>
<evidence type="ECO:0000256" key="1">
    <source>
        <dbReference type="ARBA" id="ARBA00004651"/>
    </source>
</evidence>
<sequence length="367" mass="40758">MTNDTLNNKSAPDDEISLKELILKIREWWQYLWTKKWIIIAAGLIGGLLGLGYAYIKKPIYTATTTFVLETGEKSGGLGNLAGLASMAGVDLGGGGGGIFQGDNILELYKSRTMLEKTLLSPVDSASQQPLIERYLEISGMRESWEKKPQLQSLHFKSGEVLSQIRDEQLRRLKDSVVSKVVEDLNKTALGVAKPDKKLSIIKVNVNSKDEIFAKRFNEELVDNVNEFYIQTKTKKSLDNVNILQHKTDSVRAVMNGAIYSAVAVADATPNANPTRQVQRVAPIQRAQFSAETNKAVLGEMVKNLEMSKMALLKEMPLIQIVDEPVYPLEKQVFGKIKAFIVGSLILALLAIIIVVMKKFFFSIINL</sequence>
<evidence type="ECO:0000259" key="7">
    <source>
        <dbReference type="Pfam" id="PF02706"/>
    </source>
</evidence>
<evidence type="ECO:0000313" key="8">
    <source>
        <dbReference type="EMBL" id="MFN0255855.1"/>
    </source>
</evidence>
<keyword evidence="3 6" id="KW-0812">Transmembrane</keyword>